<name>A0A8K0NQZ0_9TREE</name>
<organism evidence="5 6">
    <name type="scientific">Filobasidium floriforme</name>
    <dbReference type="NCBI Taxonomy" id="5210"/>
    <lineage>
        <taxon>Eukaryota</taxon>
        <taxon>Fungi</taxon>
        <taxon>Dikarya</taxon>
        <taxon>Basidiomycota</taxon>
        <taxon>Agaricomycotina</taxon>
        <taxon>Tremellomycetes</taxon>
        <taxon>Filobasidiales</taxon>
        <taxon>Filobasidiaceae</taxon>
        <taxon>Filobasidium</taxon>
    </lineage>
</organism>
<proteinExistence type="predicted"/>
<keyword evidence="1" id="KW-0210">Decarboxylase</keyword>
<dbReference type="AlphaFoldDB" id="A0A8K0NQZ0"/>
<keyword evidence="2" id="KW-0456">Lyase</keyword>
<evidence type="ECO:0000256" key="3">
    <source>
        <dbReference type="SAM" id="MobiDB-lite"/>
    </source>
</evidence>
<dbReference type="PANTHER" id="PTHR10067">
    <property type="entry name" value="PHOSPHATIDYLSERINE DECARBOXYLASE"/>
    <property type="match status" value="1"/>
</dbReference>
<evidence type="ECO:0000256" key="2">
    <source>
        <dbReference type="ARBA" id="ARBA00023239"/>
    </source>
</evidence>
<protein>
    <recommendedName>
        <fullName evidence="4">L-tryptophan decarboxylase PsiD-like domain-containing protein</fullName>
    </recommendedName>
</protein>
<feature type="compositionally biased region" description="Basic and acidic residues" evidence="3">
    <location>
        <begin position="1"/>
        <end position="15"/>
    </location>
</feature>
<evidence type="ECO:0000313" key="5">
    <source>
        <dbReference type="EMBL" id="KAG7544311.1"/>
    </source>
</evidence>
<dbReference type="OrthoDB" id="5973539at2759"/>
<dbReference type="EMBL" id="JABELV010000059">
    <property type="protein sequence ID" value="KAG7544311.1"/>
    <property type="molecule type" value="Genomic_DNA"/>
</dbReference>
<dbReference type="Pfam" id="PF02666">
    <property type="entry name" value="PS_Dcarbxylase"/>
    <property type="match status" value="1"/>
</dbReference>
<evidence type="ECO:0000259" key="4">
    <source>
        <dbReference type="Pfam" id="PF12588"/>
    </source>
</evidence>
<dbReference type="InterPro" id="IPR003817">
    <property type="entry name" value="PS_Dcarbxylase"/>
</dbReference>
<evidence type="ECO:0000313" key="6">
    <source>
        <dbReference type="Proteomes" id="UP000812966"/>
    </source>
</evidence>
<feature type="domain" description="L-tryptophan decarboxylase PsiD-like" evidence="4">
    <location>
        <begin position="51"/>
        <end position="190"/>
    </location>
</feature>
<dbReference type="Proteomes" id="UP000812966">
    <property type="component" value="Unassembled WGS sequence"/>
</dbReference>
<gene>
    <name evidence="5" type="ORF">FFLO_03272</name>
</gene>
<accession>A0A8K0NQZ0</accession>
<dbReference type="PANTHER" id="PTHR10067:SF9">
    <property type="entry name" value="PHOSPHATIDYLSERINE DECARBOXYLASE FAMILY PROTEIN (AFU_ORTHOLOGUE AFUA_7G01730)"/>
    <property type="match status" value="1"/>
</dbReference>
<dbReference type="GO" id="GO:0006646">
    <property type="term" value="P:phosphatidylethanolamine biosynthetic process"/>
    <property type="evidence" value="ECO:0007669"/>
    <property type="project" value="TreeGrafter"/>
</dbReference>
<dbReference type="Pfam" id="PF12588">
    <property type="entry name" value="PSDC"/>
    <property type="match status" value="1"/>
</dbReference>
<dbReference type="GO" id="GO:0005739">
    <property type="term" value="C:mitochondrion"/>
    <property type="evidence" value="ECO:0007669"/>
    <property type="project" value="TreeGrafter"/>
</dbReference>
<keyword evidence="6" id="KW-1185">Reference proteome</keyword>
<sequence>MSDAKDHTVPDEHHVPRTGQWLPQDKRHHHDFLRKTIEKVDANPKKKGELHPVLEEFREMVEGDSRLWMLFNQMFEQIPHSKPYLKDPSGDTPQVRDFSHLLAMLDHILRTAPSWTDAGHSVGLVGVPINALLDWPMATRAGYVVFQDPQVNKMLKKVLDAWNEFLSSEESAGVLGEGKEGWFGESGKKSLVQVANVGKSGLQEQPFQELFHCDPKAEHHGYKSWDDFFTRTFRFEDGVRPVADPEDDNVLVNCCESKTYKIAHDVHARDKFWIKGQPYSVVDMLANDPLSSQFVGGTIYQAFLSALSYHRWHTPVSGKIVKSYVIPGSYFSEPLYEDFTDDHPADSNGEVTSQEYISVVATRAVVFIEADNPKIGLMCFMGIGMTEVSTCETTVKEGQHVKKGDQLGMFHFGGSTHCVLFRKGVKVSGFPQPGQKENVPVRSKLCVVE</sequence>
<evidence type="ECO:0000256" key="1">
    <source>
        <dbReference type="ARBA" id="ARBA00022793"/>
    </source>
</evidence>
<comment type="caution">
    <text evidence="5">The sequence shown here is derived from an EMBL/GenBank/DDBJ whole genome shotgun (WGS) entry which is preliminary data.</text>
</comment>
<reference evidence="5" key="1">
    <citation type="submission" date="2020-04" db="EMBL/GenBank/DDBJ databases">
        <title>Analysis of mating type loci in Filobasidium floriforme.</title>
        <authorList>
            <person name="Nowrousian M."/>
        </authorList>
    </citation>
    <scope>NUCLEOTIDE SEQUENCE</scope>
    <source>
        <strain evidence="5">CBS 6242</strain>
    </source>
</reference>
<feature type="region of interest" description="Disordered" evidence="3">
    <location>
        <begin position="1"/>
        <end position="26"/>
    </location>
</feature>
<dbReference type="InterPro" id="IPR022237">
    <property type="entry name" value="PsiD-like"/>
</dbReference>
<dbReference type="GO" id="GO:0004609">
    <property type="term" value="F:phosphatidylserine decarboxylase activity"/>
    <property type="evidence" value="ECO:0007669"/>
    <property type="project" value="InterPro"/>
</dbReference>